<dbReference type="RefSeq" id="WP_380044398.1">
    <property type="nucleotide sequence ID" value="NZ_JBHLTC010000006.1"/>
</dbReference>
<proteinExistence type="predicted"/>
<evidence type="ECO:0000256" key="6">
    <source>
        <dbReference type="SAM" id="Phobius"/>
    </source>
</evidence>
<evidence type="ECO:0000256" key="2">
    <source>
        <dbReference type="ARBA" id="ARBA00022692"/>
    </source>
</evidence>
<dbReference type="InterPro" id="IPR007343">
    <property type="entry name" value="Uncharacterised_pept_Zn_put"/>
</dbReference>
<gene>
    <name evidence="7" type="ORF">ACFFGN_06470</name>
</gene>
<keyword evidence="2 6" id="KW-0812">Transmembrane</keyword>
<dbReference type="PANTHER" id="PTHR30168">
    <property type="entry name" value="PUTATIVE MEMBRANE PROTEIN YPFJ"/>
    <property type="match status" value="1"/>
</dbReference>
<feature type="region of interest" description="Disordered" evidence="5">
    <location>
        <begin position="57"/>
        <end position="76"/>
    </location>
</feature>
<evidence type="ECO:0000256" key="1">
    <source>
        <dbReference type="ARBA" id="ARBA00004167"/>
    </source>
</evidence>
<keyword evidence="4 6" id="KW-0472">Membrane</keyword>
<feature type="transmembrane region" description="Helical" evidence="6">
    <location>
        <begin position="20"/>
        <end position="44"/>
    </location>
</feature>
<comment type="caution">
    <text evidence="7">The sequence shown here is derived from an EMBL/GenBank/DDBJ whole genome shotgun (WGS) entry which is preliminary data.</text>
</comment>
<dbReference type="Pfam" id="PF04228">
    <property type="entry name" value="Zn_peptidase"/>
    <property type="match status" value="1"/>
</dbReference>
<accession>A0ABV6QGD8</accession>
<evidence type="ECO:0000256" key="5">
    <source>
        <dbReference type="SAM" id="MobiDB-lite"/>
    </source>
</evidence>
<dbReference type="EMBL" id="JBHLTC010000006">
    <property type="protein sequence ID" value="MFC0623697.1"/>
    <property type="molecule type" value="Genomic_DNA"/>
</dbReference>
<name>A0ABV6QGD8_9ACTN</name>
<protein>
    <submittedName>
        <fullName evidence="7">Neutral zinc metallopeptidase</fullName>
    </submittedName>
</protein>
<evidence type="ECO:0000313" key="7">
    <source>
        <dbReference type="EMBL" id="MFC0623697.1"/>
    </source>
</evidence>
<evidence type="ECO:0000256" key="4">
    <source>
        <dbReference type="ARBA" id="ARBA00023136"/>
    </source>
</evidence>
<sequence>MVRPGAQYSASDPVLPLRRFSNTVIAGFSVLALLVVGGGVVAGIQVADSMKGVSSPLVSPSLRPKEAPAPLPAPRPTVTVTAKTVPDAERVKQNKLYRVGRLASAGCQEPAVKPTSKQAVLKYYQRMLPCLNKFWAPVVRKAGYPFRAPKLVVYDNGKPNSPCSGHADTAFYCGGNETISMRWQDDVKSYKRDPLWARVDMMSTMAHEYGHHVQMLTNILISSTSREGWAKTKAAKLEENRRMELQASCLGALFLGANKASMELTGRKLAEWEYLAKHSGDEYNPKKVRDHGSKASHWYWESGAFRTPDPAKCNTFTAPAKRVS</sequence>
<reference evidence="7 8" key="1">
    <citation type="submission" date="2024-09" db="EMBL/GenBank/DDBJ databases">
        <authorList>
            <person name="Sun Q."/>
            <person name="Mori K."/>
        </authorList>
    </citation>
    <scope>NUCLEOTIDE SEQUENCE [LARGE SCALE GENOMIC DNA]</scope>
    <source>
        <strain evidence="7 8">CGMCC 1.15906</strain>
    </source>
</reference>
<comment type="subcellular location">
    <subcellularLocation>
        <location evidence="1">Membrane</location>
        <topology evidence="1">Single-pass membrane protein</topology>
    </subcellularLocation>
</comment>
<keyword evidence="8" id="KW-1185">Reference proteome</keyword>
<organism evidence="7 8">
    <name type="scientific">Kribbella deserti</name>
    <dbReference type="NCBI Taxonomy" id="1926257"/>
    <lineage>
        <taxon>Bacteria</taxon>
        <taxon>Bacillati</taxon>
        <taxon>Actinomycetota</taxon>
        <taxon>Actinomycetes</taxon>
        <taxon>Propionibacteriales</taxon>
        <taxon>Kribbellaceae</taxon>
        <taxon>Kribbella</taxon>
    </lineage>
</organism>
<dbReference type="PANTHER" id="PTHR30168:SF0">
    <property type="entry name" value="INNER MEMBRANE PROTEIN"/>
    <property type="match status" value="1"/>
</dbReference>
<dbReference type="Proteomes" id="UP001589890">
    <property type="component" value="Unassembled WGS sequence"/>
</dbReference>
<evidence type="ECO:0000256" key="3">
    <source>
        <dbReference type="ARBA" id="ARBA00022989"/>
    </source>
</evidence>
<keyword evidence="3 6" id="KW-1133">Transmembrane helix</keyword>
<evidence type="ECO:0000313" key="8">
    <source>
        <dbReference type="Proteomes" id="UP001589890"/>
    </source>
</evidence>